<dbReference type="OrthoDB" id="268027at2759"/>
<feature type="region of interest" description="Disordered" evidence="1">
    <location>
        <begin position="250"/>
        <end position="360"/>
    </location>
</feature>
<dbReference type="InterPro" id="IPR019309">
    <property type="entry name" value="WASHC3"/>
</dbReference>
<comment type="caution">
    <text evidence="2">The sequence shown here is derived from an EMBL/GenBank/DDBJ whole genome shotgun (WGS) entry which is preliminary data.</text>
</comment>
<dbReference type="Proteomes" id="UP001165082">
    <property type="component" value="Unassembled WGS sequence"/>
</dbReference>
<accession>A0A9W7G4R2</accession>
<reference evidence="2" key="1">
    <citation type="submission" date="2022-07" db="EMBL/GenBank/DDBJ databases">
        <title>Genome analysis of Parmales, a sister group of diatoms, reveals the evolutionary specialization of diatoms from phago-mixotrophs to photoautotrophs.</title>
        <authorList>
            <person name="Ban H."/>
            <person name="Sato S."/>
            <person name="Yoshikawa S."/>
            <person name="Kazumasa Y."/>
            <person name="Nakamura Y."/>
            <person name="Ichinomiya M."/>
            <person name="Saitoh K."/>
            <person name="Sato N."/>
            <person name="Blanc-Mathieu R."/>
            <person name="Endo H."/>
            <person name="Kuwata A."/>
            <person name="Ogata H."/>
        </authorList>
    </citation>
    <scope>NUCLEOTIDE SEQUENCE</scope>
</reference>
<name>A0A9W7G4R2_9STRA</name>
<evidence type="ECO:0000313" key="2">
    <source>
        <dbReference type="EMBL" id="GMI33370.1"/>
    </source>
</evidence>
<dbReference type="EMBL" id="BRXZ01007740">
    <property type="protein sequence ID" value="GMI33370.1"/>
    <property type="molecule type" value="Genomic_DNA"/>
</dbReference>
<evidence type="ECO:0000313" key="3">
    <source>
        <dbReference type="Proteomes" id="UP001165082"/>
    </source>
</evidence>
<sequence length="437" mass="46208">GPEVFRGVVPLLVPGLLSKDKRVAIETREVLISLTKAKPSEGICEKNLRFVWLMIVLTPFLGENGGSPPTVESVAVCRSLLSECGKGKGALLGGEGLESILEGYLEGMKVETLYQQVAGWLVEECDLKSHTDIFVDAYKTAVKYGKTETVSSLLHLGAVCLRKGASQEDLASGLGNLVMSSTKNTFNKLPTTSDKVYKASLEMVQAAAGNYAVCGVGSFGGLSRLDRLGSAFIVGGQDLSATFERISASQSKAGGSVAPPAPPPMKKEASEGGGKVVKPPPPPAKVTKASRPPPPPPSAKSPKVGGGDAEATRPVPPPPSKKAPAPPIEKKKSDVVEEVGEEVGKMEIKEEEEEKDDDLVMAQDHPDYAKIFKMLKLGVPLPQLIKRLEAAGLDKDLLDHPEQLISKSGKKLKAPGPPKKRPPPPPKKKPPPPPKAS</sequence>
<feature type="non-terminal residue" evidence="2">
    <location>
        <position position="1"/>
    </location>
</feature>
<feature type="compositionally biased region" description="Basic residues" evidence="1">
    <location>
        <begin position="408"/>
        <end position="430"/>
    </location>
</feature>
<organism evidence="2 3">
    <name type="scientific">Triparma retinervis</name>
    <dbReference type="NCBI Taxonomy" id="2557542"/>
    <lineage>
        <taxon>Eukaryota</taxon>
        <taxon>Sar</taxon>
        <taxon>Stramenopiles</taxon>
        <taxon>Ochrophyta</taxon>
        <taxon>Bolidophyceae</taxon>
        <taxon>Parmales</taxon>
        <taxon>Triparmaceae</taxon>
        <taxon>Triparma</taxon>
    </lineage>
</organism>
<feature type="region of interest" description="Disordered" evidence="1">
    <location>
        <begin position="401"/>
        <end position="437"/>
    </location>
</feature>
<dbReference type="Pfam" id="PF10152">
    <property type="entry name" value="CCDC53"/>
    <property type="match status" value="1"/>
</dbReference>
<dbReference type="AlphaFoldDB" id="A0A9W7G4R2"/>
<feature type="compositionally biased region" description="Pro residues" evidence="1">
    <location>
        <begin position="314"/>
        <end position="327"/>
    </location>
</feature>
<evidence type="ECO:0000256" key="1">
    <source>
        <dbReference type="SAM" id="MobiDB-lite"/>
    </source>
</evidence>
<protein>
    <submittedName>
        <fullName evidence="2">Uncharacterized protein</fullName>
    </submittedName>
</protein>
<feature type="compositionally biased region" description="Acidic residues" evidence="1">
    <location>
        <begin position="349"/>
        <end position="359"/>
    </location>
</feature>
<keyword evidence="3" id="KW-1185">Reference proteome</keyword>
<proteinExistence type="predicted"/>
<dbReference type="GO" id="GO:0071203">
    <property type="term" value="C:WASH complex"/>
    <property type="evidence" value="ECO:0007669"/>
    <property type="project" value="InterPro"/>
</dbReference>
<gene>
    <name evidence="2" type="ORF">TrRE_jg13308</name>
</gene>